<feature type="domain" description="N-acetyltransferase" evidence="2">
    <location>
        <begin position="147"/>
        <end position="202"/>
    </location>
</feature>
<dbReference type="SUPFAM" id="SSF55729">
    <property type="entry name" value="Acyl-CoA N-acyltransferases (Nat)"/>
    <property type="match status" value="1"/>
</dbReference>
<organism evidence="3 4">
    <name type="scientific">Tomitella fengzijianii</name>
    <dbReference type="NCBI Taxonomy" id="2597660"/>
    <lineage>
        <taxon>Bacteria</taxon>
        <taxon>Bacillati</taxon>
        <taxon>Actinomycetota</taxon>
        <taxon>Actinomycetes</taxon>
        <taxon>Mycobacteriales</taxon>
        <taxon>Tomitella</taxon>
    </lineage>
</organism>
<dbReference type="AlphaFoldDB" id="A0A516X5A1"/>
<proteinExistence type="predicted"/>
<keyword evidence="3" id="KW-0808">Transferase</keyword>
<dbReference type="InterPro" id="IPR013757">
    <property type="entry name" value="Topo_IIA_A_a_sf"/>
</dbReference>
<evidence type="ECO:0000313" key="4">
    <source>
        <dbReference type="Proteomes" id="UP000317344"/>
    </source>
</evidence>
<dbReference type="GO" id="GO:0034335">
    <property type="term" value="F:DNA negative supercoiling activity"/>
    <property type="evidence" value="ECO:0007669"/>
    <property type="project" value="UniProtKB-ARBA"/>
</dbReference>
<dbReference type="Pfam" id="PF00583">
    <property type="entry name" value="Acetyltransf_1"/>
    <property type="match status" value="1"/>
</dbReference>
<comment type="catalytic activity">
    <reaction evidence="1">
        <text>ATP-dependent breakage, passage and rejoining of double-stranded DNA.</text>
        <dbReference type="EC" id="5.6.2.2"/>
    </reaction>
</comment>
<dbReference type="Gene3D" id="3.40.630.30">
    <property type="match status" value="1"/>
</dbReference>
<dbReference type="InterPro" id="IPR013760">
    <property type="entry name" value="Topo_IIA-like_dom_sf"/>
</dbReference>
<dbReference type="GO" id="GO:0016747">
    <property type="term" value="F:acyltransferase activity, transferring groups other than amino-acyl groups"/>
    <property type="evidence" value="ECO:0007669"/>
    <property type="project" value="InterPro"/>
</dbReference>
<dbReference type="CDD" id="cd04301">
    <property type="entry name" value="NAT_SF"/>
    <property type="match status" value="1"/>
</dbReference>
<dbReference type="OrthoDB" id="4773268at2"/>
<dbReference type="GO" id="GO:0003677">
    <property type="term" value="F:DNA binding"/>
    <property type="evidence" value="ECO:0007669"/>
    <property type="project" value="InterPro"/>
</dbReference>
<evidence type="ECO:0000256" key="1">
    <source>
        <dbReference type="ARBA" id="ARBA00000185"/>
    </source>
</evidence>
<dbReference type="EMBL" id="CP041765">
    <property type="protein sequence ID" value="QDQ98193.1"/>
    <property type="molecule type" value="Genomic_DNA"/>
</dbReference>
<gene>
    <name evidence="3" type="ORF">FO059_13845</name>
</gene>
<evidence type="ECO:0000313" key="3">
    <source>
        <dbReference type="EMBL" id="QDQ98193.1"/>
    </source>
</evidence>
<dbReference type="SUPFAM" id="SSF56719">
    <property type="entry name" value="Type II DNA topoisomerase"/>
    <property type="match status" value="1"/>
</dbReference>
<reference evidence="3 4" key="2">
    <citation type="submission" date="2019-07" db="EMBL/GenBank/DDBJ databases">
        <authorList>
            <person name="Huang Y."/>
        </authorList>
    </citation>
    <scope>NUCLEOTIDE SEQUENCE [LARGE SCALE GENOMIC DNA]</scope>
    <source>
        <strain evidence="3 4">HY188</strain>
    </source>
</reference>
<keyword evidence="4" id="KW-1185">Reference proteome</keyword>
<dbReference type="KEGG" id="toy:FO059_13845"/>
<dbReference type="Gene3D" id="1.10.268.10">
    <property type="entry name" value="Topoisomerase, domain 3"/>
    <property type="match status" value="1"/>
</dbReference>
<dbReference type="InterPro" id="IPR000182">
    <property type="entry name" value="GNAT_dom"/>
</dbReference>
<accession>A0A516X5A1</accession>
<sequence length="225" mass="25052">MSGAHPMSSSPEPTLDRRALLDSLVAALERRHEVLDAIIESTDRDDAARNVRRLLDVPAEHADAVLNMQLWRLNRQDLRRMQKELEDVNSALNWITPSDRDVRLRPFVKQEPDTSLYRARATEPREDGTTLHAPGQIDTAIDEGLARIDEESAAWFVVEDPDDDGKAVGLAVGELGDHGEVELRLWITPECRGQGFGTSTLKESRGELAACFPGVNLVVRTKLGR</sequence>
<reference evidence="3 4" key="1">
    <citation type="submission" date="2019-07" db="EMBL/GenBank/DDBJ databases">
        <title>Tomitella cavernea sp. nov., an actinomycete isolated from soil.</title>
        <authorList>
            <person name="Cheng J."/>
        </authorList>
    </citation>
    <scope>NUCLEOTIDE SEQUENCE [LARGE SCALE GENOMIC DNA]</scope>
    <source>
        <strain evidence="3 4">HY188</strain>
    </source>
</reference>
<dbReference type="GO" id="GO:0005524">
    <property type="term" value="F:ATP binding"/>
    <property type="evidence" value="ECO:0007669"/>
    <property type="project" value="InterPro"/>
</dbReference>
<name>A0A516X5A1_9ACTN</name>
<evidence type="ECO:0000259" key="2">
    <source>
        <dbReference type="Pfam" id="PF00583"/>
    </source>
</evidence>
<dbReference type="InterPro" id="IPR016181">
    <property type="entry name" value="Acyl_CoA_acyltransferase"/>
</dbReference>
<protein>
    <submittedName>
        <fullName evidence="3">GNAT family N-acetyltransferase</fullName>
    </submittedName>
</protein>
<dbReference type="Proteomes" id="UP000317344">
    <property type="component" value="Chromosome"/>
</dbReference>